<accession>A0ABD1XID8</accession>
<evidence type="ECO:0000256" key="1">
    <source>
        <dbReference type="SAM" id="MobiDB-lite"/>
    </source>
</evidence>
<proteinExistence type="predicted"/>
<feature type="compositionally biased region" description="Basic and acidic residues" evidence="1">
    <location>
        <begin position="22"/>
        <end position="31"/>
    </location>
</feature>
<organism evidence="2 3">
    <name type="scientific">Riccia fluitans</name>
    <dbReference type="NCBI Taxonomy" id="41844"/>
    <lineage>
        <taxon>Eukaryota</taxon>
        <taxon>Viridiplantae</taxon>
        <taxon>Streptophyta</taxon>
        <taxon>Embryophyta</taxon>
        <taxon>Marchantiophyta</taxon>
        <taxon>Marchantiopsida</taxon>
        <taxon>Marchantiidae</taxon>
        <taxon>Marchantiales</taxon>
        <taxon>Ricciaceae</taxon>
        <taxon>Riccia</taxon>
    </lineage>
</organism>
<sequence length="88" mass="9480">MGVNRFLLVGGEEKGKSRKKFAYREQKDKIVGTDGGGGGGQAAPGATTSNFRGPPPSQESSMIQLHESHTASVGRGLFRRPPYSWQVF</sequence>
<dbReference type="AlphaFoldDB" id="A0ABD1XID8"/>
<protein>
    <submittedName>
        <fullName evidence="2">Uncharacterized protein</fullName>
    </submittedName>
</protein>
<gene>
    <name evidence="2" type="ORF">R1flu_027277</name>
</gene>
<comment type="caution">
    <text evidence="2">The sequence shown here is derived from an EMBL/GenBank/DDBJ whole genome shotgun (WGS) entry which is preliminary data.</text>
</comment>
<feature type="compositionally biased region" description="Gly residues" evidence="1">
    <location>
        <begin position="33"/>
        <end position="42"/>
    </location>
</feature>
<name>A0ABD1XID8_9MARC</name>
<evidence type="ECO:0000313" key="2">
    <source>
        <dbReference type="EMBL" id="KAL2608704.1"/>
    </source>
</evidence>
<feature type="region of interest" description="Disordered" evidence="1">
    <location>
        <begin position="17"/>
        <end position="76"/>
    </location>
</feature>
<keyword evidence="3" id="KW-1185">Reference proteome</keyword>
<dbReference type="Proteomes" id="UP001605036">
    <property type="component" value="Unassembled WGS sequence"/>
</dbReference>
<dbReference type="EMBL" id="JBHFFA010000008">
    <property type="protein sequence ID" value="KAL2608704.1"/>
    <property type="molecule type" value="Genomic_DNA"/>
</dbReference>
<reference evidence="2 3" key="1">
    <citation type="submission" date="2024-09" db="EMBL/GenBank/DDBJ databases">
        <title>Chromosome-scale assembly of Riccia fluitans.</title>
        <authorList>
            <person name="Paukszto L."/>
            <person name="Sawicki J."/>
            <person name="Karawczyk K."/>
            <person name="Piernik-Szablinska J."/>
            <person name="Szczecinska M."/>
            <person name="Mazdziarz M."/>
        </authorList>
    </citation>
    <scope>NUCLEOTIDE SEQUENCE [LARGE SCALE GENOMIC DNA]</scope>
    <source>
        <strain evidence="2">Rf_01</strain>
        <tissue evidence="2">Aerial parts of the thallus</tissue>
    </source>
</reference>
<evidence type="ECO:0000313" key="3">
    <source>
        <dbReference type="Proteomes" id="UP001605036"/>
    </source>
</evidence>